<evidence type="ECO:0000256" key="1">
    <source>
        <dbReference type="ARBA" id="ARBA00022676"/>
    </source>
</evidence>
<dbReference type="PANTHER" id="PTHR45919:SF1">
    <property type="entry name" value="GDP-MAN:MAN(3)GLCNAC(2)-PP-DOL ALPHA-1,2-MANNOSYLTRANSFERASE"/>
    <property type="match status" value="1"/>
</dbReference>
<organism evidence="6">
    <name type="scientific">Schistocephalus solidus</name>
    <name type="common">Tapeworm</name>
    <dbReference type="NCBI Taxonomy" id="70667"/>
    <lineage>
        <taxon>Eukaryota</taxon>
        <taxon>Metazoa</taxon>
        <taxon>Spiralia</taxon>
        <taxon>Lophotrochozoa</taxon>
        <taxon>Platyhelminthes</taxon>
        <taxon>Cestoda</taxon>
        <taxon>Eucestoda</taxon>
        <taxon>Diphyllobothriidea</taxon>
        <taxon>Diphyllobothriidae</taxon>
        <taxon>Schistocephalus</taxon>
    </lineage>
</organism>
<evidence type="ECO:0000313" key="6">
    <source>
        <dbReference type="WBParaSite" id="SSLN_0001714001-mRNA-1"/>
    </source>
</evidence>
<dbReference type="GO" id="GO:0005789">
    <property type="term" value="C:endoplasmic reticulum membrane"/>
    <property type="evidence" value="ECO:0007669"/>
    <property type="project" value="TreeGrafter"/>
</dbReference>
<dbReference type="InterPro" id="IPR038013">
    <property type="entry name" value="ALG11"/>
</dbReference>
<sequence>MLSLTFFAAGRSSQIAKYAVVKLKQTTIPPCHTLWADRVNPLTLSAGNVRSLLDNLRSNWRERRTALVTRELARYKVDIAALSETTARMQATTRMAVTTVHDLIFADDCTLNTQKSMNLFAAGCVNFRLTISTAKTFVMHQPPPNAEYNASRINVNGTQLKNMETFAYLERTLSPNTRIDDENTEADMSSQDPGHGSHEADRNPQHLRHAELQILAFARFIKTLSPIRTPPGCPYRLLLVGGSRDGADAVRVEKLRELVEQLGLSDLVDFHINASWDTLGKLFKHSSINLHSMVDEHFGIGIVEGMAAGLVTIAHRSGGPLTDIIGPAQGSLPTAAGEALPTKSTVGFLASTETEYARLFEYVLVQMTPAQRQMIGEAAAARANTMFSEAAFIRGWMGFLKCL</sequence>
<dbReference type="GO" id="GO:0004377">
    <property type="term" value="F:GDP-Man:Man(3)GlcNAc(2)-PP-Dol alpha-1,2-mannosyltransferase activity"/>
    <property type="evidence" value="ECO:0007669"/>
    <property type="project" value="InterPro"/>
</dbReference>
<dbReference type="PANTHER" id="PTHR45919">
    <property type="entry name" value="GDP-MAN:MAN(3)GLCNAC(2)-PP-DOL ALPHA-1,2-MANNOSYLTRANSFERASE"/>
    <property type="match status" value="1"/>
</dbReference>
<protein>
    <submittedName>
        <fullName evidence="6">Glycos_transf_1 domain-containing protein</fullName>
    </submittedName>
</protein>
<proteinExistence type="predicted"/>
<accession>A0A183TJ59</accession>
<feature type="region of interest" description="Disordered" evidence="2">
    <location>
        <begin position="177"/>
        <end position="202"/>
    </location>
</feature>
<gene>
    <name evidence="4" type="ORF">SSLN_LOCUS16507</name>
</gene>
<reference evidence="6" key="1">
    <citation type="submission" date="2016-06" db="UniProtKB">
        <authorList>
            <consortium name="WormBaseParasite"/>
        </authorList>
    </citation>
    <scope>IDENTIFICATION</scope>
</reference>
<dbReference type="WBParaSite" id="SSLN_0001714001-mRNA-1">
    <property type="protein sequence ID" value="SSLN_0001714001-mRNA-1"/>
    <property type="gene ID" value="SSLN_0001714001"/>
</dbReference>
<dbReference type="Proteomes" id="UP000275846">
    <property type="component" value="Unassembled WGS sequence"/>
</dbReference>
<name>A0A183TJ59_SCHSO</name>
<dbReference type="STRING" id="70667.A0A183TJ59"/>
<dbReference type="Pfam" id="PF00534">
    <property type="entry name" value="Glycos_transf_1"/>
    <property type="match status" value="1"/>
</dbReference>
<keyword evidence="5" id="KW-1185">Reference proteome</keyword>
<keyword evidence="1" id="KW-0328">Glycosyltransferase</keyword>
<evidence type="ECO:0000259" key="3">
    <source>
        <dbReference type="Pfam" id="PF00534"/>
    </source>
</evidence>
<dbReference type="SUPFAM" id="SSF53756">
    <property type="entry name" value="UDP-Glycosyltransferase/glycogen phosphorylase"/>
    <property type="match status" value="1"/>
</dbReference>
<dbReference type="EMBL" id="UYSU01041168">
    <property type="protein sequence ID" value="VDM02893.1"/>
    <property type="molecule type" value="Genomic_DNA"/>
</dbReference>
<dbReference type="AlphaFoldDB" id="A0A183TJ59"/>
<dbReference type="InterPro" id="IPR001296">
    <property type="entry name" value="Glyco_trans_1"/>
</dbReference>
<evidence type="ECO:0000313" key="5">
    <source>
        <dbReference type="Proteomes" id="UP000275846"/>
    </source>
</evidence>
<reference evidence="4 5" key="2">
    <citation type="submission" date="2018-11" db="EMBL/GenBank/DDBJ databases">
        <authorList>
            <consortium name="Pathogen Informatics"/>
        </authorList>
    </citation>
    <scope>NUCLEOTIDE SEQUENCE [LARGE SCALE GENOMIC DNA]</scope>
    <source>
        <strain evidence="4 5">NST_G2</strain>
    </source>
</reference>
<dbReference type="OrthoDB" id="6266088at2759"/>
<dbReference type="Gene3D" id="3.40.50.2000">
    <property type="entry name" value="Glycogen Phosphorylase B"/>
    <property type="match status" value="1"/>
</dbReference>
<evidence type="ECO:0000313" key="4">
    <source>
        <dbReference type="EMBL" id="VDM02893.1"/>
    </source>
</evidence>
<keyword evidence="1" id="KW-0808">Transferase</keyword>
<dbReference type="GO" id="GO:0006487">
    <property type="term" value="P:protein N-linked glycosylation"/>
    <property type="evidence" value="ECO:0007669"/>
    <property type="project" value="TreeGrafter"/>
</dbReference>
<evidence type="ECO:0000256" key="2">
    <source>
        <dbReference type="SAM" id="MobiDB-lite"/>
    </source>
</evidence>
<feature type="domain" description="Glycosyl transferase family 1" evidence="3">
    <location>
        <begin position="234"/>
        <end position="328"/>
    </location>
</feature>